<evidence type="ECO:0000256" key="6">
    <source>
        <dbReference type="ARBA" id="ARBA00022989"/>
    </source>
</evidence>
<dbReference type="AlphaFoldDB" id="A0A517QWD1"/>
<dbReference type="SUPFAM" id="SSF161111">
    <property type="entry name" value="Cation efflux protein transmembrane domain-like"/>
    <property type="match status" value="1"/>
</dbReference>
<dbReference type="PANTHER" id="PTHR11562">
    <property type="entry name" value="CATION EFFLUX PROTEIN/ ZINC TRANSPORTER"/>
    <property type="match status" value="1"/>
</dbReference>
<dbReference type="Pfam" id="PF01545">
    <property type="entry name" value="Cation_efflux"/>
    <property type="match status" value="1"/>
</dbReference>
<dbReference type="InterPro" id="IPR027469">
    <property type="entry name" value="Cation_efflux_TMD_sf"/>
</dbReference>
<evidence type="ECO:0000256" key="5">
    <source>
        <dbReference type="ARBA" id="ARBA00022906"/>
    </source>
</evidence>
<evidence type="ECO:0000313" key="14">
    <source>
        <dbReference type="Proteomes" id="UP000317318"/>
    </source>
</evidence>
<feature type="transmembrane region" description="Helical" evidence="10">
    <location>
        <begin position="155"/>
        <end position="180"/>
    </location>
</feature>
<keyword evidence="14" id="KW-1185">Reference proteome</keyword>
<comment type="similarity">
    <text evidence="2">Belongs to the cation diffusion facilitator (CDF) transporter (TC 2.A.4) family. SLC30A subfamily.</text>
</comment>
<dbReference type="KEGG" id="svp:Pan189_02310"/>
<evidence type="ECO:0000256" key="8">
    <source>
        <dbReference type="ARBA" id="ARBA00023136"/>
    </source>
</evidence>
<name>A0A517QWD1_9PLAN</name>
<evidence type="ECO:0000256" key="2">
    <source>
        <dbReference type="ARBA" id="ARBA00008873"/>
    </source>
</evidence>
<dbReference type="EMBL" id="CP036268">
    <property type="protein sequence ID" value="QDT35878.1"/>
    <property type="molecule type" value="Genomic_DNA"/>
</dbReference>
<evidence type="ECO:0000259" key="11">
    <source>
        <dbReference type="Pfam" id="PF01545"/>
    </source>
</evidence>
<dbReference type="InterPro" id="IPR050681">
    <property type="entry name" value="CDF/SLC30A"/>
</dbReference>
<keyword evidence="5" id="KW-0862">Zinc</keyword>
<keyword evidence="8 10" id="KW-0472">Membrane</keyword>
<dbReference type="Proteomes" id="UP000317318">
    <property type="component" value="Chromosome"/>
</dbReference>
<dbReference type="InterPro" id="IPR036837">
    <property type="entry name" value="Cation_efflux_CTD_sf"/>
</dbReference>
<dbReference type="Gene3D" id="1.20.1510.10">
    <property type="entry name" value="Cation efflux protein transmembrane domain"/>
    <property type="match status" value="1"/>
</dbReference>
<dbReference type="Pfam" id="PF16916">
    <property type="entry name" value="ZT_dimer"/>
    <property type="match status" value="1"/>
</dbReference>
<evidence type="ECO:0000256" key="4">
    <source>
        <dbReference type="ARBA" id="ARBA00022692"/>
    </source>
</evidence>
<dbReference type="InterPro" id="IPR058533">
    <property type="entry name" value="Cation_efflux_TM"/>
</dbReference>
<dbReference type="InterPro" id="IPR002524">
    <property type="entry name" value="Cation_efflux"/>
</dbReference>
<feature type="transmembrane region" description="Helical" evidence="10">
    <location>
        <begin position="219"/>
        <end position="237"/>
    </location>
</feature>
<dbReference type="NCBIfam" id="TIGR01297">
    <property type="entry name" value="CDF"/>
    <property type="match status" value="1"/>
</dbReference>
<reference evidence="13 14" key="1">
    <citation type="submission" date="2019-02" db="EMBL/GenBank/DDBJ databases">
        <title>Deep-cultivation of Planctomycetes and their phenomic and genomic characterization uncovers novel biology.</title>
        <authorList>
            <person name="Wiegand S."/>
            <person name="Jogler M."/>
            <person name="Boedeker C."/>
            <person name="Pinto D."/>
            <person name="Vollmers J."/>
            <person name="Rivas-Marin E."/>
            <person name="Kohn T."/>
            <person name="Peeters S.H."/>
            <person name="Heuer A."/>
            <person name="Rast P."/>
            <person name="Oberbeckmann S."/>
            <person name="Bunk B."/>
            <person name="Jeske O."/>
            <person name="Meyerdierks A."/>
            <person name="Storesund J.E."/>
            <person name="Kallscheuer N."/>
            <person name="Luecker S."/>
            <person name="Lage O.M."/>
            <person name="Pohl T."/>
            <person name="Merkel B.J."/>
            <person name="Hornburger P."/>
            <person name="Mueller R.-W."/>
            <person name="Bruemmer F."/>
            <person name="Labrenz M."/>
            <person name="Spormann A.M."/>
            <person name="Op den Camp H."/>
            <person name="Overmann J."/>
            <person name="Amann R."/>
            <person name="Jetten M.S.M."/>
            <person name="Mascher T."/>
            <person name="Medema M.H."/>
            <person name="Devos D.P."/>
            <person name="Kaster A.-K."/>
            <person name="Ovreas L."/>
            <person name="Rohde M."/>
            <person name="Galperin M.Y."/>
            <person name="Jogler C."/>
        </authorList>
    </citation>
    <scope>NUCLEOTIDE SEQUENCE [LARGE SCALE GENOMIC DNA]</scope>
    <source>
        <strain evidence="13 14">Pan189</strain>
    </source>
</reference>
<keyword evidence="7" id="KW-0406">Ion transport</keyword>
<feature type="transmembrane region" description="Helical" evidence="10">
    <location>
        <begin position="57"/>
        <end position="77"/>
    </location>
</feature>
<evidence type="ECO:0000259" key="12">
    <source>
        <dbReference type="Pfam" id="PF16916"/>
    </source>
</evidence>
<evidence type="ECO:0000256" key="9">
    <source>
        <dbReference type="SAM" id="MobiDB-lite"/>
    </source>
</evidence>
<organism evidence="13 14">
    <name type="scientific">Stratiformator vulcanicus</name>
    <dbReference type="NCBI Taxonomy" id="2527980"/>
    <lineage>
        <taxon>Bacteria</taxon>
        <taxon>Pseudomonadati</taxon>
        <taxon>Planctomycetota</taxon>
        <taxon>Planctomycetia</taxon>
        <taxon>Planctomycetales</taxon>
        <taxon>Planctomycetaceae</taxon>
        <taxon>Stratiformator</taxon>
    </lineage>
</organism>
<protein>
    <submittedName>
        <fullName evidence="13">Cadmium, cobalt and zinc/H(+)-K(+) antiporter</fullName>
    </submittedName>
</protein>
<dbReference type="GO" id="GO:0005886">
    <property type="term" value="C:plasma membrane"/>
    <property type="evidence" value="ECO:0007669"/>
    <property type="project" value="TreeGrafter"/>
</dbReference>
<keyword evidence="4 10" id="KW-0812">Transmembrane</keyword>
<evidence type="ECO:0000313" key="13">
    <source>
        <dbReference type="EMBL" id="QDT35878.1"/>
    </source>
</evidence>
<dbReference type="InterPro" id="IPR027470">
    <property type="entry name" value="Cation_efflux_CTD"/>
</dbReference>
<comment type="subcellular location">
    <subcellularLocation>
        <location evidence="1">Membrane</location>
        <topology evidence="1">Multi-pass membrane protein</topology>
    </subcellularLocation>
</comment>
<feature type="transmembrane region" description="Helical" evidence="10">
    <location>
        <begin position="124"/>
        <end position="143"/>
    </location>
</feature>
<evidence type="ECO:0000256" key="3">
    <source>
        <dbReference type="ARBA" id="ARBA00022448"/>
    </source>
</evidence>
<gene>
    <name evidence="13" type="primary">czcD</name>
    <name evidence="13" type="ORF">Pan189_02310</name>
</gene>
<proteinExistence type="inferred from homology"/>
<keyword evidence="3" id="KW-0813">Transport</keyword>
<feature type="transmembrane region" description="Helical" evidence="10">
    <location>
        <begin position="83"/>
        <end position="103"/>
    </location>
</feature>
<keyword evidence="6 10" id="KW-1133">Transmembrane helix</keyword>
<feature type="domain" description="Cation efflux protein transmembrane" evidence="11">
    <location>
        <begin position="57"/>
        <end position="248"/>
    </location>
</feature>
<evidence type="ECO:0000256" key="7">
    <source>
        <dbReference type="ARBA" id="ARBA00023065"/>
    </source>
</evidence>
<evidence type="ECO:0000256" key="10">
    <source>
        <dbReference type="SAM" id="Phobius"/>
    </source>
</evidence>
<sequence>MVYVVAASQNAKSTLLIAFLHRSRASSLPHNHSHSHDHGHGHSHAHAHAKDQSDLRLIVAVAVNLVLVLAQLIGGLIAGSLSLIADALHNFNDAGSLVIALVARRIARRPADSKRTFGYRRAEMIGALINLVTLMLVAIYLMYEAVMRFAAQEPIAGWIVVIVAGIALVVDVATALLTYAQSKDSLNIRAAFIHNVSDALASVAVIIAGTLILLYDWYWIDPLATLLISLYILWHGWEMLRQTIHILMDSVPADIELGDLVEAMQAVEHVRGVHHIHVWQQDEQHRALEAHVVIDESNLLTFEVTKQRLKSLLENDFRIQHSTLEFELASSDCPSTERIVGH</sequence>
<dbReference type="SUPFAM" id="SSF160240">
    <property type="entry name" value="Cation efflux protein cytoplasmic domain-like"/>
    <property type="match status" value="1"/>
</dbReference>
<dbReference type="PANTHER" id="PTHR11562:SF17">
    <property type="entry name" value="RE54080P-RELATED"/>
    <property type="match status" value="1"/>
</dbReference>
<feature type="transmembrane region" description="Helical" evidence="10">
    <location>
        <begin position="192"/>
        <end position="213"/>
    </location>
</feature>
<feature type="domain" description="Cation efflux protein cytoplasmic" evidence="12">
    <location>
        <begin position="253"/>
        <end position="324"/>
    </location>
</feature>
<feature type="region of interest" description="Disordered" evidence="9">
    <location>
        <begin position="27"/>
        <end position="46"/>
    </location>
</feature>
<keyword evidence="5" id="KW-0864">Zinc transport</keyword>
<evidence type="ECO:0000256" key="1">
    <source>
        <dbReference type="ARBA" id="ARBA00004141"/>
    </source>
</evidence>
<accession>A0A517QWD1</accession>
<dbReference type="GO" id="GO:0005385">
    <property type="term" value="F:zinc ion transmembrane transporter activity"/>
    <property type="evidence" value="ECO:0007669"/>
    <property type="project" value="TreeGrafter"/>
</dbReference>